<dbReference type="CDD" id="cd06793">
    <property type="entry name" value="PDZ2_APBA1_3-like"/>
    <property type="match status" value="1"/>
</dbReference>
<dbReference type="FunFam" id="2.30.42.10:FF:000007">
    <property type="entry name" value="Amyloid beta A4 protein-binding family A member"/>
    <property type="match status" value="1"/>
</dbReference>
<dbReference type="InterPro" id="IPR036034">
    <property type="entry name" value="PDZ_sf"/>
</dbReference>
<dbReference type="InterPro" id="IPR006020">
    <property type="entry name" value="PTB/PI_dom"/>
</dbReference>
<keyword evidence="3" id="KW-0677">Repeat</keyword>
<dbReference type="PANTHER" id="PTHR12345:SF16">
    <property type="entry name" value="X11L, ISOFORM F-RELATED"/>
    <property type="match status" value="1"/>
</dbReference>
<reference evidence="7 8" key="1">
    <citation type="submission" date="2015-04" db="EMBL/GenBank/DDBJ databases">
        <authorList>
            <person name="Syromyatnikov M.Y."/>
            <person name="Popov V.N."/>
        </authorList>
    </citation>
    <scope>NUCLEOTIDE SEQUENCE [LARGE SCALE GENOMIC DNA]</scope>
</reference>
<dbReference type="InterPro" id="IPR051230">
    <property type="entry name" value="APP-Binding"/>
</dbReference>
<evidence type="ECO:0000256" key="2">
    <source>
        <dbReference type="ARBA" id="ARBA00022553"/>
    </source>
</evidence>
<dbReference type="SUPFAM" id="SSF50729">
    <property type="entry name" value="PH domain-like"/>
    <property type="match status" value="1"/>
</dbReference>
<dbReference type="SUPFAM" id="SSF50156">
    <property type="entry name" value="PDZ domain-like"/>
    <property type="match status" value="2"/>
</dbReference>
<dbReference type="FunFam" id="2.30.42.10:FF:000017">
    <property type="entry name" value="Amyloid beta A4 protein-binding family A member 1"/>
    <property type="match status" value="1"/>
</dbReference>
<name>A0A1J1HXF5_9DIPT</name>
<feature type="domain" description="PDZ" evidence="6">
    <location>
        <begin position="696"/>
        <end position="772"/>
    </location>
</feature>
<dbReference type="GO" id="GO:0005737">
    <property type="term" value="C:cytoplasm"/>
    <property type="evidence" value="ECO:0007669"/>
    <property type="project" value="TreeGrafter"/>
</dbReference>
<feature type="region of interest" description="Disordered" evidence="4">
    <location>
        <begin position="240"/>
        <end position="270"/>
    </location>
</feature>
<keyword evidence="8" id="KW-1185">Reference proteome</keyword>
<dbReference type="Gene3D" id="2.30.42.10">
    <property type="match status" value="2"/>
</dbReference>
<dbReference type="Gene3D" id="2.30.29.30">
    <property type="entry name" value="Pleckstrin-homology domain (PH domain)/Phosphotyrosine-binding domain (PTB)"/>
    <property type="match status" value="1"/>
</dbReference>
<dbReference type="GO" id="GO:0007268">
    <property type="term" value="P:chemical synaptic transmission"/>
    <property type="evidence" value="ECO:0007669"/>
    <property type="project" value="TreeGrafter"/>
</dbReference>
<dbReference type="STRING" id="568069.A0A1J1HXF5"/>
<dbReference type="PROSITE" id="PS50106">
    <property type="entry name" value="PDZ"/>
    <property type="match status" value="2"/>
</dbReference>
<evidence type="ECO:0000259" key="5">
    <source>
        <dbReference type="PROSITE" id="PS01179"/>
    </source>
</evidence>
<dbReference type="CDD" id="cd06720">
    <property type="entry name" value="PDZ1_APBA1_3-like"/>
    <property type="match status" value="1"/>
</dbReference>
<dbReference type="Pfam" id="PF00640">
    <property type="entry name" value="PID"/>
    <property type="match status" value="1"/>
</dbReference>
<feature type="domain" description="PDZ" evidence="6">
    <location>
        <begin position="605"/>
        <end position="690"/>
    </location>
</feature>
<dbReference type="SMART" id="SM00462">
    <property type="entry name" value="PTB"/>
    <property type="match status" value="1"/>
</dbReference>
<proteinExistence type="predicted"/>
<dbReference type="Pfam" id="PF00595">
    <property type="entry name" value="PDZ"/>
    <property type="match status" value="2"/>
</dbReference>
<gene>
    <name evidence="7" type="primary">similar to Protein lin-10</name>
    <name evidence="7" type="ORF">CLUMA_CG004889</name>
</gene>
<dbReference type="OrthoDB" id="5987010at2759"/>
<dbReference type="AlphaFoldDB" id="A0A1J1HXF5"/>
<dbReference type="GO" id="GO:0043197">
    <property type="term" value="C:dendritic spine"/>
    <property type="evidence" value="ECO:0007669"/>
    <property type="project" value="TreeGrafter"/>
</dbReference>
<evidence type="ECO:0000313" key="8">
    <source>
        <dbReference type="Proteomes" id="UP000183832"/>
    </source>
</evidence>
<dbReference type="GO" id="GO:0005886">
    <property type="term" value="C:plasma membrane"/>
    <property type="evidence" value="ECO:0007669"/>
    <property type="project" value="TreeGrafter"/>
</dbReference>
<dbReference type="InterPro" id="IPR011993">
    <property type="entry name" value="PH-like_dom_sf"/>
</dbReference>
<dbReference type="EMBL" id="CVRI01000020">
    <property type="protein sequence ID" value="CRK91206.1"/>
    <property type="molecule type" value="Genomic_DNA"/>
</dbReference>
<keyword evidence="2" id="KW-0597">Phosphoprotein</keyword>
<organism evidence="7 8">
    <name type="scientific">Clunio marinus</name>
    <dbReference type="NCBI Taxonomy" id="568069"/>
    <lineage>
        <taxon>Eukaryota</taxon>
        <taxon>Metazoa</taxon>
        <taxon>Ecdysozoa</taxon>
        <taxon>Arthropoda</taxon>
        <taxon>Hexapoda</taxon>
        <taxon>Insecta</taxon>
        <taxon>Pterygota</taxon>
        <taxon>Neoptera</taxon>
        <taxon>Endopterygota</taxon>
        <taxon>Diptera</taxon>
        <taxon>Nematocera</taxon>
        <taxon>Chironomoidea</taxon>
        <taxon>Chironomidae</taxon>
        <taxon>Clunio</taxon>
    </lineage>
</organism>
<evidence type="ECO:0000259" key="6">
    <source>
        <dbReference type="PROSITE" id="PS50106"/>
    </source>
</evidence>
<sequence length="786" mass="88210">MEKQEVSQKTPNKTQVDDLSEKLSIAVKLSVSPKENYESQNILNTTRKPPGLAKRILLSVDHTKNEGLNHSYQESNQKKSTFDDELRFLGEFSSPQEQQHFQQQKLLEFQQQNKLQQVEKVLPLDNFGDFNSQHSSATFIGQQLALLKQMQQKQQYENLLRQQYENRDIIEEFNNAENFPTSFDNECSSQCYSEELTLPSNVIIVDDDNNLESNHQLTTSSPPEICENMLNLKDKLRTKFSESESDAENGNAYSTSEVESHQRNDEFEEQVSCLNRQSKGENDEKAELETDQLLGQEEINEIPNGSCKENLTKIECANGKIILQSKTIVNKTPTFIRQGNGIQMIYPVEKSKDEGISKKFTIASFIKDKSNSKEFSITSADSFENNKKGMKIVYYLKKNHRLSHVLLAPLLDLDVLVEGVVFRTRYLGSTQLFCEGKPTKSTRLMQAEEAVSRIKAPEGESQPSVEVELFISAEKVMVLNSDLKEIMMDHELKSISYIADIGNLVVLMARRKLPQTIPSNNDDVVGNTKQRKPKLICHIFESSEAQIIAQSIGQAFQVAYMEFLKANGVEDHSFMKELNYQEVLNSQELLCDELDHFSKKELQKEVVVPKAKGEILGVVIVESGWGSMLPTVVIANLASNGAAARCGQLNIGDQIIAINGLSLVGLPLSQCQSFIKNTKNQTVVKFTIVPCAPVVEVKIKRPNTKYQLGFSVQNGAICSLLRGGIAERGGIRVGHRIIEINNQSVVAVPHEKIVTLLATSVGEISMKTMPTSMFRLLTGQENPTFI</sequence>
<evidence type="ECO:0000313" key="7">
    <source>
        <dbReference type="EMBL" id="CRK91206.1"/>
    </source>
</evidence>
<feature type="domain" description="PID" evidence="5">
    <location>
        <begin position="419"/>
        <end position="570"/>
    </location>
</feature>
<dbReference type="Proteomes" id="UP000183832">
    <property type="component" value="Unassembled WGS sequence"/>
</dbReference>
<keyword evidence="1" id="KW-0813">Transport</keyword>
<evidence type="ECO:0000256" key="4">
    <source>
        <dbReference type="SAM" id="MobiDB-lite"/>
    </source>
</evidence>
<dbReference type="CDD" id="cd01208">
    <property type="entry name" value="PTB_X11"/>
    <property type="match status" value="1"/>
</dbReference>
<dbReference type="SMART" id="SM00228">
    <property type="entry name" value="PDZ"/>
    <property type="match status" value="2"/>
</dbReference>
<dbReference type="PROSITE" id="PS01179">
    <property type="entry name" value="PID"/>
    <property type="match status" value="1"/>
</dbReference>
<dbReference type="PANTHER" id="PTHR12345">
    <property type="entry name" value="SYNTENIN RELATED"/>
    <property type="match status" value="1"/>
</dbReference>
<accession>A0A1J1HXF5</accession>
<evidence type="ECO:0000256" key="3">
    <source>
        <dbReference type="ARBA" id="ARBA00022737"/>
    </source>
</evidence>
<dbReference type="InterPro" id="IPR001478">
    <property type="entry name" value="PDZ"/>
</dbReference>
<evidence type="ECO:0000256" key="1">
    <source>
        <dbReference type="ARBA" id="ARBA00022448"/>
    </source>
</evidence>
<protein>
    <submittedName>
        <fullName evidence="7">CLUMA_CG004889, isoform A</fullName>
    </submittedName>
</protein>